<keyword evidence="1" id="KW-0479">Metal-binding</keyword>
<dbReference type="InterPro" id="IPR013083">
    <property type="entry name" value="Znf_RING/FYVE/PHD"/>
</dbReference>
<comment type="caution">
    <text evidence="4">The sequence shown here is derived from an EMBL/GenBank/DDBJ whole genome shotgun (WGS) entry which is preliminary data.</text>
</comment>
<evidence type="ECO:0000313" key="4">
    <source>
        <dbReference type="EMBL" id="KAK6589304.1"/>
    </source>
</evidence>
<sequence>MSLYYRFLHERSESYRSIELNVSSIRTSDLKLLVAEHSGLSKEYMKLFDLKVLDTDEKEIFPDDKLLPVYSRVVIQRIPWRELKEIHHDAQKSINNEVVETVAEKKLTLPSEYICKLCNYPLINPVLIKCIGSCGASACRDCVKNYLEQNKSVAIKSCPSCGQRFRGSVPNKSLANMLAAIDWDKFDYPVRNPKMESSNAGNNRIVEEGLPSGDLGFSGNNNLDNNIGKEELFENSNIELNNSNITDSNLRNVYNVKNEEFDSLENNSNSSQNINNSLSLKSVYSSGIVSNTSEELSTAKSSSNTPSVSMVNNNESAQESALVRESGTDLTSKSSVTEVLETINFSNSGTKESIIQNQSSILVSQQQVSRNTNSHNHSSATFNSSLVPLLSANNNTVVPSTTNTNTNAAAHPNINTTTSPPMSSSIPGSHPPHPSSIGSNIPMLHPQSIPPHPGVHPQYIDAWSMQGPHPYMTQFPPETPGHPIPFHQGGFPATPFPPHPIARQQNGRVPTVAAIQTVPVVAGVPTVPGAPHQFGYAIPPPPPGTHPTHFHQPYIETIMPICGPYLTEKQRIRLAMSFPMLSEENFNLIKAAQQSVKDIWSLLPKSIRTSLIQETPELNISANNSDRRGKSFKKRKDYNGNSNNNSNTSSNNNGKSGLKKRAI</sequence>
<keyword evidence="1" id="KW-0862">Zinc</keyword>
<dbReference type="SMART" id="SM01180">
    <property type="entry name" value="DWNN"/>
    <property type="match status" value="1"/>
</dbReference>
<dbReference type="AlphaFoldDB" id="A0AAV9XXR9"/>
<feature type="region of interest" description="Disordered" evidence="2">
    <location>
        <begin position="401"/>
        <end position="434"/>
    </location>
</feature>
<feature type="region of interest" description="Disordered" evidence="2">
    <location>
        <begin position="621"/>
        <end position="663"/>
    </location>
</feature>
<dbReference type="Pfam" id="PF08783">
    <property type="entry name" value="DWNN"/>
    <property type="match status" value="1"/>
</dbReference>
<feature type="compositionally biased region" description="Low complexity" evidence="2">
    <location>
        <begin position="639"/>
        <end position="656"/>
    </location>
</feature>
<dbReference type="EMBL" id="JAWDEY010000013">
    <property type="protein sequence ID" value="KAK6589304.1"/>
    <property type="molecule type" value="Genomic_DNA"/>
</dbReference>
<keyword evidence="1" id="KW-0863">Zinc-finger</keyword>
<dbReference type="Gene3D" id="3.30.40.10">
    <property type="entry name" value="Zinc/RING finger domain, C3HC4 (zinc finger)"/>
    <property type="match status" value="1"/>
</dbReference>
<evidence type="ECO:0000259" key="3">
    <source>
        <dbReference type="PROSITE" id="PS50089"/>
    </source>
</evidence>
<dbReference type="InterPro" id="IPR001841">
    <property type="entry name" value="Znf_RING"/>
</dbReference>
<dbReference type="PROSITE" id="PS50089">
    <property type="entry name" value="ZF_RING_2"/>
    <property type="match status" value="1"/>
</dbReference>
<dbReference type="GO" id="GO:0008270">
    <property type="term" value="F:zinc ion binding"/>
    <property type="evidence" value="ECO:0007669"/>
    <property type="project" value="UniProtKB-KW"/>
</dbReference>
<feature type="domain" description="RING-type" evidence="3">
    <location>
        <begin position="115"/>
        <end position="161"/>
    </location>
</feature>
<evidence type="ECO:0000256" key="2">
    <source>
        <dbReference type="SAM" id="MobiDB-lite"/>
    </source>
</evidence>
<proteinExistence type="predicted"/>
<feature type="region of interest" description="Disordered" evidence="2">
    <location>
        <begin position="295"/>
        <end position="334"/>
    </location>
</feature>
<dbReference type="Gene3D" id="3.10.20.90">
    <property type="entry name" value="Phosphatidylinositol 3-kinase Catalytic Subunit, Chain A, domain 1"/>
    <property type="match status" value="1"/>
</dbReference>
<keyword evidence="5" id="KW-1185">Reference proteome</keyword>
<evidence type="ECO:0000256" key="1">
    <source>
        <dbReference type="PROSITE-ProRule" id="PRU00175"/>
    </source>
</evidence>
<dbReference type="SUPFAM" id="SSF57850">
    <property type="entry name" value="RING/U-box"/>
    <property type="match status" value="1"/>
</dbReference>
<dbReference type="CDD" id="cd16620">
    <property type="entry name" value="vRING-HC-C4C4_RBBP6"/>
    <property type="match status" value="1"/>
</dbReference>
<organism evidence="4 5">
    <name type="scientific">Cryptosporidium xiaoi</name>
    <dbReference type="NCBI Taxonomy" id="659607"/>
    <lineage>
        <taxon>Eukaryota</taxon>
        <taxon>Sar</taxon>
        <taxon>Alveolata</taxon>
        <taxon>Apicomplexa</taxon>
        <taxon>Conoidasida</taxon>
        <taxon>Coccidia</taxon>
        <taxon>Eucoccidiorida</taxon>
        <taxon>Eimeriorina</taxon>
        <taxon>Cryptosporidiidae</taxon>
        <taxon>Cryptosporidium</taxon>
    </lineage>
</organism>
<feature type="compositionally biased region" description="Polar residues" evidence="2">
    <location>
        <begin position="295"/>
        <end position="319"/>
    </location>
</feature>
<accession>A0AAV9XXR9</accession>
<gene>
    <name evidence="4" type="ORF">RS030_213332</name>
</gene>
<evidence type="ECO:0000313" key="5">
    <source>
        <dbReference type="Proteomes" id="UP001311799"/>
    </source>
</evidence>
<protein>
    <recommendedName>
        <fullName evidence="3">RING-type domain-containing protein</fullName>
    </recommendedName>
</protein>
<dbReference type="InterPro" id="IPR014891">
    <property type="entry name" value="DWNN_domain"/>
</dbReference>
<reference evidence="4 5" key="1">
    <citation type="submission" date="2023-10" db="EMBL/GenBank/DDBJ databases">
        <title>Comparative genomics analysis reveals potential genetic determinants of host preference in Cryptosporidium xiaoi.</title>
        <authorList>
            <person name="Xiao L."/>
            <person name="Li J."/>
        </authorList>
    </citation>
    <scope>NUCLEOTIDE SEQUENCE [LARGE SCALE GENOMIC DNA]</scope>
    <source>
        <strain evidence="4 5">52996</strain>
    </source>
</reference>
<dbReference type="Proteomes" id="UP001311799">
    <property type="component" value="Unassembled WGS sequence"/>
</dbReference>
<name>A0AAV9XXR9_9CRYT</name>
<feature type="compositionally biased region" description="Low complexity" evidence="2">
    <location>
        <begin position="401"/>
        <end position="428"/>
    </location>
</feature>